<dbReference type="Proteomes" id="UP000030651">
    <property type="component" value="Unassembled WGS sequence"/>
</dbReference>
<evidence type="ECO:0000313" key="1">
    <source>
        <dbReference type="EMBL" id="ETS73005.1"/>
    </source>
</evidence>
<evidence type="ECO:0000313" key="2">
    <source>
        <dbReference type="Proteomes" id="UP000030651"/>
    </source>
</evidence>
<dbReference type="EMBL" id="KI912124">
    <property type="protein sequence ID" value="ETS73005.1"/>
    <property type="molecule type" value="Genomic_DNA"/>
</dbReference>
<dbReference type="HOGENOM" id="CLU_871862_0_0_1"/>
<dbReference type="KEGG" id="pfy:PFICI_15180"/>
<dbReference type="RefSeq" id="XP_007841952.1">
    <property type="nucleotide sequence ID" value="XM_007843761.1"/>
</dbReference>
<organism evidence="1 2">
    <name type="scientific">Pestalotiopsis fici (strain W106-1 / CGMCC3.15140)</name>
    <dbReference type="NCBI Taxonomy" id="1229662"/>
    <lineage>
        <taxon>Eukaryota</taxon>
        <taxon>Fungi</taxon>
        <taxon>Dikarya</taxon>
        <taxon>Ascomycota</taxon>
        <taxon>Pezizomycotina</taxon>
        <taxon>Sordariomycetes</taxon>
        <taxon>Xylariomycetidae</taxon>
        <taxon>Amphisphaeriales</taxon>
        <taxon>Sporocadaceae</taxon>
        <taxon>Pestalotiopsis</taxon>
    </lineage>
</organism>
<protein>
    <submittedName>
        <fullName evidence="1">Uncharacterized protein</fullName>
    </submittedName>
</protein>
<gene>
    <name evidence="1" type="ORF">PFICI_15180</name>
</gene>
<accession>W3WGF6</accession>
<dbReference type="STRING" id="1229662.W3WGF6"/>
<proteinExistence type="predicted"/>
<dbReference type="AlphaFoldDB" id="W3WGF6"/>
<name>W3WGF6_PESFW</name>
<dbReference type="OrthoDB" id="4720203at2759"/>
<keyword evidence="2" id="KW-1185">Reference proteome</keyword>
<sequence>MSFSKQDYRQTIIRSLRDRANHYRERWSGTALSSTPWWACPSPEEQHIDDDVPDELLFQYHFDQEFAIAFMKMYSLAAPANQDASDFDRFCKMYNQSRSFDMETMSSDEAMRKALYSFMAGLDMVFFNGLFTSPVETSRGRKQRGGQELVDQDWAELETPWIPASAPLVSIEPLLAPLTGADVGQFDTTSNTLRIWCQNRDGKPFNSDYLLVVLAHEMMHAYLHIFGYQSGSTTRDHHGGEFWAGLEFIYYSIWQAMPSRSVSVLGIAAATARKNRRERIGDSDFARYSLSPAFFKGLACPLPFGLTPVMIEECYTDKL</sequence>
<dbReference type="InParanoid" id="W3WGF6"/>
<dbReference type="GeneID" id="19280193"/>
<reference evidence="2" key="1">
    <citation type="journal article" date="2015" name="BMC Genomics">
        <title>Genomic and transcriptomic analysis of the endophytic fungus Pestalotiopsis fici reveals its lifestyle and high potential for synthesis of natural products.</title>
        <authorList>
            <person name="Wang X."/>
            <person name="Zhang X."/>
            <person name="Liu L."/>
            <person name="Xiang M."/>
            <person name="Wang W."/>
            <person name="Sun X."/>
            <person name="Che Y."/>
            <person name="Guo L."/>
            <person name="Liu G."/>
            <person name="Guo L."/>
            <person name="Wang C."/>
            <person name="Yin W.B."/>
            <person name="Stadler M."/>
            <person name="Zhang X."/>
            <person name="Liu X."/>
        </authorList>
    </citation>
    <scope>NUCLEOTIDE SEQUENCE [LARGE SCALE GENOMIC DNA]</scope>
    <source>
        <strain evidence="2">W106-1 / CGMCC3.15140</strain>
    </source>
</reference>